<organism evidence="1 2">
    <name type="scientific">Nocardia otitidiscaviarum</name>
    <dbReference type="NCBI Taxonomy" id="1823"/>
    <lineage>
        <taxon>Bacteria</taxon>
        <taxon>Bacillati</taxon>
        <taxon>Actinomycetota</taxon>
        <taxon>Actinomycetes</taxon>
        <taxon>Mycobacteriales</taxon>
        <taxon>Nocardiaceae</taxon>
        <taxon>Nocardia</taxon>
    </lineage>
</organism>
<reference evidence="1 2" key="1">
    <citation type="submission" date="2018-06" db="EMBL/GenBank/DDBJ databases">
        <authorList>
            <consortium name="Pathogen Informatics"/>
            <person name="Doyle S."/>
        </authorList>
    </citation>
    <scope>NUCLEOTIDE SEQUENCE [LARGE SCALE GENOMIC DNA]</scope>
    <source>
        <strain evidence="1 2">NCTC1934</strain>
    </source>
</reference>
<dbReference type="EMBL" id="UGRY01000002">
    <property type="protein sequence ID" value="SUA73385.1"/>
    <property type="molecule type" value="Genomic_DNA"/>
</dbReference>
<proteinExistence type="predicted"/>
<accession>A0A378Y841</accession>
<evidence type="ECO:0008006" key="3">
    <source>
        <dbReference type="Google" id="ProtNLM"/>
    </source>
</evidence>
<name>A0A378Y841_9NOCA</name>
<dbReference type="Proteomes" id="UP000255467">
    <property type="component" value="Unassembled WGS sequence"/>
</dbReference>
<keyword evidence="2" id="KW-1185">Reference proteome</keyword>
<evidence type="ECO:0000313" key="1">
    <source>
        <dbReference type="EMBL" id="SUA73385.1"/>
    </source>
</evidence>
<evidence type="ECO:0000313" key="2">
    <source>
        <dbReference type="Proteomes" id="UP000255467"/>
    </source>
</evidence>
<dbReference type="AlphaFoldDB" id="A0A378Y841"/>
<sequence>MRETQPDRYADMPIQLFHFPDPVLVDGWWRSDWRFTLPEAADLSTFEIPVPQETFREAVVVIRTTEGGSEFTVRTYDRAGPEIAVSLITYLSLFALSLKEEFGDEVAFEGQRDHPLFTISRRPPGPSPASIRE</sequence>
<gene>
    <name evidence="1" type="ORF">NCTC1934_00826</name>
</gene>
<protein>
    <recommendedName>
        <fullName evidence="3">Activator of Hsp90 ATPase homolog 1-like protein</fullName>
    </recommendedName>
</protein>